<dbReference type="Proteomes" id="UP000027920">
    <property type="component" value="Unassembled WGS sequence"/>
</dbReference>
<evidence type="ECO:0000313" key="2">
    <source>
        <dbReference type="EMBL" id="KEF50971.1"/>
    </source>
</evidence>
<dbReference type="AlphaFoldDB" id="A0A072NTJ6"/>
<organism evidence="2 3">
    <name type="scientific">Exophiala aquamarina CBS 119918</name>
    <dbReference type="NCBI Taxonomy" id="1182545"/>
    <lineage>
        <taxon>Eukaryota</taxon>
        <taxon>Fungi</taxon>
        <taxon>Dikarya</taxon>
        <taxon>Ascomycota</taxon>
        <taxon>Pezizomycotina</taxon>
        <taxon>Eurotiomycetes</taxon>
        <taxon>Chaetothyriomycetidae</taxon>
        <taxon>Chaetothyriales</taxon>
        <taxon>Herpotrichiellaceae</taxon>
        <taxon>Exophiala</taxon>
    </lineage>
</organism>
<evidence type="ECO:0000313" key="3">
    <source>
        <dbReference type="Proteomes" id="UP000027920"/>
    </source>
</evidence>
<dbReference type="RefSeq" id="XP_013253561.1">
    <property type="nucleotide sequence ID" value="XM_013398107.1"/>
</dbReference>
<dbReference type="EMBL" id="AMGV01000037">
    <property type="protein sequence ID" value="KEF50971.1"/>
    <property type="molecule type" value="Genomic_DNA"/>
</dbReference>
<gene>
    <name evidence="2" type="ORF">A1O9_12969</name>
</gene>
<sequence>MSEPVGLTAIALVVSFTALIISVGQLLQSIFGTAEGFRRTNREVMGMFALSRDRVFHWAELRFETKFTTPHFTFHNPHNETSLLSKREDSECDHQGLSNKCILAIGNSGKRLEDLKALIDSSTNVSKLQRFLNTLDTAIRLDQQTLLPRSHVFSASWLVLLERLYEDEKKFNQREDGLSFIYSRPGIKGALLGPDHRQILFPAIESHLRSWDLLPPDAVRPFASISLGDLLTLCFRLRLTVQEMKPGQFSADGFGNSFSSLQIQGLGMIVQYRYDPSNDRADNVRHANTKFIPCESADKLAFSIIPGHNLLGLREDWPLMDGQNEHAFVDGIKTHFKDIGVSEQHLRKIKTHKREEMGDVWRTFGDSVPFLCPFMPVEGLGVVKYQPPFPMNFLNSTLAIREARILLRQRLNERLPALKDSTDFFTFVPSAAQSPATNQLQWVCLVLNFFEQKYRHIFHHRRDFNPLIGTNAFDAKAHDFLREVKSASDQVDGYLATQFNQPHSMPTYRYLVAAHHEMAITVHEEVNKQVRENPDNNKRNGPDKTGPEFRSAFSPGRGLHKILMEVLHRYIDLAMEKNTIVDSYREKTIGLVDSQGLQPATLSDDEIRTAWCTMILRAILWNMVHFPIWQSNLPYPSRYWKNNTLVLIA</sequence>
<name>A0A072NTJ6_9EURO</name>
<dbReference type="OrthoDB" id="5227693at2759"/>
<dbReference type="VEuPathDB" id="FungiDB:A1O9_12969"/>
<evidence type="ECO:0000256" key="1">
    <source>
        <dbReference type="SAM" id="MobiDB-lite"/>
    </source>
</evidence>
<dbReference type="GeneID" id="25287863"/>
<dbReference type="STRING" id="1182545.A0A072NTJ6"/>
<comment type="caution">
    <text evidence="2">The sequence shown here is derived from an EMBL/GenBank/DDBJ whole genome shotgun (WGS) entry which is preliminary data.</text>
</comment>
<protein>
    <submittedName>
        <fullName evidence="2">Uncharacterized protein</fullName>
    </submittedName>
</protein>
<feature type="compositionally biased region" description="Basic and acidic residues" evidence="1">
    <location>
        <begin position="529"/>
        <end position="547"/>
    </location>
</feature>
<dbReference type="HOGENOM" id="CLU_422124_0_0_1"/>
<feature type="region of interest" description="Disordered" evidence="1">
    <location>
        <begin position="529"/>
        <end position="553"/>
    </location>
</feature>
<keyword evidence="3" id="KW-1185">Reference proteome</keyword>
<proteinExistence type="predicted"/>
<reference evidence="2 3" key="1">
    <citation type="submission" date="2013-03" db="EMBL/GenBank/DDBJ databases">
        <title>The Genome Sequence of Exophiala aquamarina CBS 119918.</title>
        <authorList>
            <consortium name="The Broad Institute Genomics Platform"/>
            <person name="Cuomo C."/>
            <person name="de Hoog S."/>
            <person name="Gorbushina A."/>
            <person name="Walker B."/>
            <person name="Young S.K."/>
            <person name="Zeng Q."/>
            <person name="Gargeya S."/>
            <person name="Fitzgerald M."/>
            <person name="Haas B."/>
            <person name="Abouelleil A."/>
            <person name="Allen A.W."/>
            <person name="Alvarado L."/>
            <person name="Arachchi H.M."/>
            <person name="Berlin A.M."/>
            <person name="Chapman S.B."/>
            <person name="Gainer-Dewar J."/>
            <person name="Goldberg J."/>
            <person name="Griggs A."/>
            <person name="Gujja S."/>
            <person name="Hansen M."/>
            <person name="Howarth C."/>
            <person name="Imamovic A."/>
            <person name="Ireland A."/>
            <person name="Larimer J."/>
            <person name="McCowan C."/>
            <person name="Murphy C."/>
            <person name="Pearson M."/>
            <person name="Poon T.W."/>
            <person name="Priest M."/>
            <person name="Roberts A."/>
            <person name="Saif S."/>
            <person name="Shea T."/>
            <person name="Sisk P."/>
            <person name="Sykes S."/>
            <person name="Wortman J."/>
            <person name="Nusbaum C."/>
            <person name="Birren B."/>
        </authorList>
    </citation>
    <scope>NUCLEOTIDE SEQUENCE [LARGE SCALE GENOMIC DNA]</scope>
    <source>
        <strain evidence="2 3">CBS 119918</strain>
    </source>
</reference>
<accession>A0A072NTJ6</accession>